<keyword evidence="3 4" id="KW-0687">Ribonucleoprotein</keyword>
<dbReference type="NCBIfam" id="NF004363">
    <property type="entry name" value="PRK05738.2-4"/>
    <property type="match status" value="1"/>
</dbReference>
<dbReference type="InterPro" id="IPR013025">
    <property type="entry name" value="Ribosomal_uL23-like"/>
</dbReference>
<dbReference type="HAMAP" id="MF_01369_B">
    <property type="entry name" value="Ribosomal_uL23_B"/>
    <property type="match status" value="1"/>
</dbReference>
<reference evidence="5 6" key="1">
    <citation type="journal article" date="2016" name="Nat. Commun.">
        <title>Thousands of microbial genomes shed light on interconnected biogeochemical processes in an aquifer system.</title>
        <authorList>
            <person name="Anantharaman K."/>
            <person name="Brown C.T."/>
            <person name="Hug L.A."/>
            <person name="Sharon I."/>
            <person name="Castelle C.J."/>
            <person name="Probst A.J."/>
            <person name="Thomas B.C."/>
            <person name="Singh A."/>
            <person name="Wilkins M.J."/>
            <person name="Karaoz U."/>
            <person name="Brodie E.L."/>
            <person name="Williams K.H."/>
            <person name="Hubbard S.S."/>
            <person name="Banfield J.F."/>
        </authorList>
    </citation>
    <scope>NUCLEOTIDE SEQUENCE [LARGE SCALE GENOMIC DNA]</scope>
</reference>
<protein>
    <recommendedName>
        <fullName evidence="4">Large ribosomal subunit protein uL23</fullName>
    </recommendedName>
</protein>
<evidence type="ECO:0000256" key="4">
    <source>
        <dbReference type="HAMAP-Rule" id="MF_01369"/>
    </source>
</evidence>
<organism evidence="5 6">
    <name type="scientific">Candidatus Lloydbacteria bacterium RIFCSPHIGHO2_02_FULL_50_13</name>
    <dbReference type="NCBI Taxonomy" id="1798661"/>
    <lineage>
        <taxon>Bacteria</taxon>
        <taxon>Candidatus Lloydiibacteriota</taxon>
    </lineage>
</organism>
<evidence type="ECO:0000256" key="2">
    <source>
        <dbReference type="ARBA" id="ARBA00022980"/>
    </source>
</evidence>
<dbReference type="GO" id="GO:1990904">
    <property type="term" value="C:ribonucleoprotein complex"/>
    <property type="evidence" value="ECO:0007669"/>
    <property type="project" value="UniProtKB-KW"/>
</dbReference>
<dbReference type="AlphaFoldDB" id="A0A1G2DB23"/>
<dbReference type="InterPro" id="IPR012677">
    <property type="entry name" value="Nucleotide-bd_a/b_plait_sf"/>
</dbReference>
<sequence>MGGVYNGLDHSFVLIRPHVTEKATDLSGHGVYVFDIHQDANKIEVQAAIEKLYKVKPTKVNIVNKCPKLMKNPRTGRVQTKKTALKKAFVYLKQGDKIEFV</sequence>
<evidence type="ECO:0000256" key="1">
    <source>
        <dbReference type="ARBA" id="ARBA00006700"/>
    </source>
</evidence>
<dbReference type="GO" id="GO:0005840">
    <property type="term" value="C:ribosome"/>
    <property type="evidence" value="ECO:0007669"/>
    <property type="project" value="UniProtKB-KW"/>
</dbReference>
<dbReference type="GO" id="GO:0019843">
    <property type="term" value="F:rRNA binding"/>
    <property type="evidence" value="ECO:0007669"/>
    <property type="project" value="UniProtKB-UniRule"/>
</dbReference>
<dbReference type="EMBL" id="MHLL01000002">
    <property type="protein sequence ID" value="OGZ10827.1"/>
    <property type="molecule type" value="Genomic_DNA"/>
</dbReference>
<comment type="subunit">
    <text evidence="4">Part of the 50S ribosomal subunit. Contacts protein L29, and trigger factor when it is bound to the ribosome.</text>
</comment>
<dbReference type="GO" id="GO:0006412">
    <property type="term" value="P:translation"/>
    <property type="evidence" value="ECO:0007669"/>
    <property type="project" value="UniProtKB-UniRule"/>
</dbReference>
<keyword evidence="2 4" id="KW-0689">Ribosomal protein</keyword>
<dbReference type="Proteomes" id="UP000177996">
    <property type="component" value="Unassembled WGS sequence"/>
</dbReference>
<gene>
    <name evidence="4" type="primary">rplW</name>
    <name evidence="5" type="ORF">A3D65_04555</name>
</gene>
<evidence type="ECO:0000256" key="3">
    <source>
        <dbReference type="ARBA" id="ARBA00023274"/>
    </source>
</evidence>
<accession>A0A1G2DB23</accession>
<dbReference type="Gene3D" id="3.30.70.330">
    <property type="match status" value="1"/>
</dbReference>
<comment type="caution">
    <text evidence="5">The sequence shown here is derived from an EMBL/GenBank/DDBJ whole genome shotgun (WGS) entry which is preliminary data.</text>
</comment>
<keyword evidence="4" id="KW-0694">RNA-binding</keyword>
<dbReference type="STRING" id="1798661.A3D65_04555"/>
<dbReference type="GO" id="GO:0003735">
    <property type="term" value="F:structural constituent of ribosome"/>
    <property type="evidence" value="ECO:0007669"/>
    <property type="project" value="InterPro"/>
</dbReference>
<name>A0A1G2DB23_9BACT</name>
<dbReference type="SUPFAM" id="SSF54189">
    <property type="entry name" value="Ribosomal proteins S24e, L23 and L15e"/>
    <property type="match status" value="1"/>
</dbReference>
<comment type="function">
    <text evidence="4">One of the early assembly proteins it binds 23S rRNA. One of the proteins that surrounds the polypeptide exit tunnel on the outside of the ribosome. Forms the main docking site for trigger factor binding to the ribosome.</text>
</comment>
<comment type="similarity">
    <text evidence="1 4">Belongs to the universal ribosomal protein uL23 family.</text>
</comment>
<evidence type="ECO:0000313" key="6">
    <source>
        <dbReference type="Proteomes" id="UP000177996"/>
    </source>
</evidence>
<keyword evidence="4" id="KW-0699">rRNA-binding</keyword>
<dbReference type="InterPro" id="IPR012678">
    <property type="entry name" value="Ribosomal_uL23/eL15/eS24_sf"/>
</dbReference>
<dbReference type="Pfam" id="PF00276">
    <property type="entry name" value="Ribosomal_L23"/>
    <property type="match status" value="1"/>
</dbReference>
<evidence type="ECO:0000313" key="5">
    <source>
        <dbReference type="EMBL" id="OGZ10827.1"/>
    </source>
</evidence>
<proteinExistence type="inferred from homology"/>